<comment type="caution">
    <text evidence="2">The sequence shown here is derived from an EMBL/GenBank/DDBJ whole genome shotgun (WGS) entry which is preliminary data.</text>
</comment>
<protein>
    <submittedName>
        <fullName evidence="2">Uncharacterized protein</fullName>
    </submittedName>
</protein>
<organism evidence="2 3">
    <name type="scientific">Solanum stoloniferum</name>
    <dbReference type="NCBI Taxonomy" id="62892"/>
    <lineage>
        <taxon>Eukaryota</taxon>
        <taxon>Viridiplantae</taxon>
        <taxon>Streptophyta</taxon>
        <taxon>Embryophyta</taxon>
        <taxon>Tracheophyta</taxon>
        <taxon>Spermatophyta</taxon>
        <taxon>Magnoliopsida</taxon>
        <taxon>eudicotyledons</taxon>
        <taxon>Gunneridae</taxon>
        <taxon>Pentapetalae</taxon>
        <taxon>asterids</taxon>
        <taxon>lamiids</taxon>
        <taxon>Solanales</taxon>
        <taxon>Solanaceae</taxon>
        <taxon>Solanoideae</taxon>
        <taxon>Solaneae</taxon>
        <taxon>Solanum</taxon>
    </lineage>
</organism>
<feature type="chain" id="PRO_5044804534" evidence="1">
    <location>
        <begin position="26"/>
        <end position="106"/>
    </location>
</feature>
<name>A0ABD2RGF5_9SOLN</name>
<dbReference type="AlphaFoldDB" id="A0ABD2RGF5"/>
<gene>
    <name evidence="2" type="ORF">AABB24_034546</name>
</gene>
<keyword evidence="3" id="KW-1185">Reference proteome</keyword>
<evidence type="ECO:0000313" key="2">
    <source>
        <dbReference type="EMBL" id="KAL3330774.1"/>
    </source>
</evidence>
<evidence type="ECO:0000256" key="1">
    <source>
        <dbReference type="SAM" id="SignalP"/>
    </source>
</evidence>
<keyword evidence="1" id="KW-0732">Signal</keyword>
<proteinExistence type="predicted"/>
<dbReference type="EMBL" id="JBJKTR010000020">
    <property type="protein sequence ID" value="KAL3330774.1"/>
    <property type="molecule type" value="Genomic_DNA"/>
</dbReference>
<reference evidence="2 3" key="1">
    <citation type="submission" date="2024-05" db="EMBL/GenBank/DDBJ databases">
        <title>De novo assembly of an allotetraploid wild potato.</title>
        <authorList>
            <person name="Hosaka A.J."/>
        </authorList>
    </citation>
    <scope>NUCLEOTIDE SEQUENCE [LARGE SCALE GENOMIC DNA]</scope>
    <source>
        <tissue evidence="2">Young leaves</tissue>
    </source>
</reference>
<evidence type="ECO:0000313" key="3">
    <source>
        <dbReference type="Proteomes" id="UP001627284"/>
    </source>
</evidence>
<sequence length="106" mass="11910">MASLSFSVSIGLFCIICSFKHESNCNCTRIKAMLKFIEIVEPRAIVQRCKAEFKLSGGQTTVEMNPQMGSIYNVNLVMVPLQPLLIFVVPQYHSDGVVFSFFVRSK</sequence>
<feature type="signal peptide" evidence="1">
    <location>
        <begin position="1"/>
        <end position="25"/>
    </location>
</feature>
<accession>A0ABD2RGF5</accession>
<dbReference type="Proteomes" id="UP001627284">
    <property type="component" value="Unassembled WGS sequence"/>
</dbReference>